<feature type="transmembrane region" description="Helical" evidence="2">
    <location>
        <begin position="12"/>
        <end position="32"/>
    </location>
</feature>
<keyword evidence="2" id="KW-0812">Transmembrane</keyword>
<evidence type="ECO:0000313" key="3">
    <source>
        <dbReference type="EMBL" id="GAA1749456.1"/>
    </source>
</evidence>
<gene>
    <name evidence="3" type="ORF">GCM10009681_20820</name>
</gene>
<dbReference type="EMBL" id="BAAALS010000008">
    <property type="protein sequence ID" value="GAA1749456.1"/>
    <property type="molecule type" value="Genomic_DNA"/>
</dbReference>
<evidence type="ECO:0000256" key="2">
    <source>
        <dbReference type="SAM" id="Phobius"/>
    </source>
</evidence>
<sequence length="269" mass="28555">MDLLELIKLVIRRWYVALPLLLVATTTTLWTATHMQPEYRASSQVLLVPPALSADTDHLGVTRINPWLGPGLKNVARSLVVSLQQGGAAVIIAGKNLSKSYTVTADPYLPIINLAAVGHSEDIAIQTVAELTELVKQSVLQLQVRYKVPEIERITTQVIDEPSLISTQSNTFKRVVGGFALAGLLITLALTIAFDGYVRRGRHRLAEAANAVVAEVPGYGSPGQSLATAGPPPDRPPVLAGVQGAPANNDQTMIIPAQPKAPASGEGKS</sequence>
<evidence type="ECO:0000256" key="1">
    <source>
        <dbReference type="SAM" id="MobiDB-lite"/>
    </source>
</evidence>
<evidence type="ECO:0000313" key="4">
    <source>
        <dbReference type="Proteomes" id="UP001500655"/>
    </source>
</evidence>
<accession>A0ABP4W8T8</accession>
<dbReference type="Proteomes" id="UP001500655">
    <property type="component" value="Unassembled WGS sequence"/>
</dbReference>
<feature type="region of interest" description="Disordered" evidence="1">
    <location>
        <begin position="222"/>
        <end position="269"/>
    </location>
</feature>
<dbReference type="RefSeq" id="WP_344079351.1">
    <property type="nucleotide sequence ID" value="NZ_BAAALS010000008.1"/>
</dbReference>
<feature type="transmembrane region" description="Helical" evidence="2">
    <location>
        <begin position="175"/>
        <end position="194"/>
    </location>
</feature>
<proteinExistence type="predicted"/>
<keyword evidence="4" id="KW-1185">Reference proteome</keyword>
<keyword evidence="2" id="KW-0472">Membrane</keyword>
<evidence type="ECO:0008006" key="5">
    <source>
        <dbReference type="Google" id="ProtNLM"/>
    </source>
</evidence>
<protein>
    <recommendedName>
        <fullName evidence="5">Polysaccharide chain length determinant N-terminal domain-containing protein</fullName>
    </recommendedName>
</protein>
<name>A0ABP4W8T8_9ACTN</name>
<keyword evidence="2" id="KW-1133">Transmembrane helix</keyword>
<organism evidence="3 4">
    <name type="scientific">Luedemannella helvata</name>
    <dbReference type="NCBI Taxonomy" id="349315"/>
    <lineage>
        <taxon>Bacteria</taxon>
        <taxon>Bacillati</taxon>
        <taxon>Actinomycetota</taxon>
        <taxon>Actinomycetes</taxon>
        <taxon>Micromonosporales</taxon>
        <taxon>Micromonosporaceae</taxon>
        <taxon>Luedemannella</taxon>
    </lineage>
</organism>
<reference evidence="4" key="1">
    <citation type="journal article" date="2019" name="Int. J. Syst. Evol. Microbiol.">
        <title>The Global Catalogue of Microorganisms (GCM) 10K type strain sequencing project: providing services to taxonomists for standard genome sequencing and annotation.</title>
        <authorList>
            <consortium name="The Broad Institute Genomics Platform"/>
            <consortium name="The Broad Institute Genome Sequencing Center for Infectious Disease"/>
            <person name="Wu L."/>
            <person name="Ma J."/>
        </authorList>
    </citation>
    <scope>NUCLEOTIDE SEQUENCE [LARGE SCALE GENOMIC DNA]</scope>
    <source>
        <strain evidence="4">JCM 13249</strain>
    </source>
</reference>
<comment type="caution">
    <text evidence="3">The sequence shown here is derived from an EMBL/GenBank/DDBJ whole genome shotgun (WGS) entry which is preliminary data.</text>
</comment>